<comment type="subcellular location">
    <subcellularLocation>
        <location evidence="1 8">Cell outer membrane</location>
        <topology evidence="1 8">Multi-pass membrane protein</topology>
    </subcellularLocation>
</comment>
<dbReference type="SUPFAM" id="SSF56935">
    <property type="entry name" value="Porins"/>
    <property type="match status" value="1"/>
</dbReference>
<keyword evidence="3 8" id="KW-1134">Transmembrane beta strand</keyword>
<gene>
    <name evidence="12" type="ORF">GQN54_11940</name>
</gene>
<dbReference type="PANTHER" id="PTHR30069">
    <property type="entry name" value="TONB-DEPENDENT OUTER MEMBRANE RECEPTOR"/>
    <property type="match status" value="1"/>
</dbReference>
<evidence type="ECO:0000256" key="8">
    <source>
        <dbReference type="PROSITE-ProRule" id="PRU01360"/>
    </source>
</evidence>
<comment type="similarity">
    <text evidence="8 9">Belongs to the TonB-dependent receptor family.</text>
</comment>
<dbReference type="SUPFAM" id="SSF49464">
    <property type="entry name" value="Carboxypeptidase regulatory domain-like"/>
    <property type="match status" value="1"/>
</dbReference>
<feature type="domain" description="TonB-dependent receptor plug" evidence="11">
    <location>
        <begin position="125"/>
        <end position="230"/>
    </location>
</feature>
<evidence type="ECO:0000256" key="3">
    <source>
        <dbReference type="ARBA" id="ARBA00022452"/>
    </source>
</evidence>
<reference evidence="12 13" key="1">
    <citation type="submission" date="2019-12" db="EMBL/GenBank/DDBJ databases">
        <authorList>
            <person name="Zhao J."/>
        </authorList>
    </citation>
    <scope>NUCLEOTIDE SEQUENCE [LARGE SCALE GENOMIC DNA]</scope>
    <source>
        <strain evidence="12 13">S-15</strain>
    </source>
</reference>
<evidence type="ECO:0000256" key="2">
    <source>
        <dbReference type="ARBA" id="ARBA00022448"/>
    </source>
</evidence>
<evidence type="ECO:0000313" key="12">
    <source>
        <dbReference type="EMBL" id="NBG66828.1"/>
    </source>
</evidence>
<dbReference type="EMBL" id="WWNE01000011">
    <property type="protein sequence ID" value="NBG66828.1"/>
    <property type="molecule type" value="Genomic_DNA"/>
</dbReference>
<dbReference type="GO" id="GO:0015344">
    <property type="term" value="F:siderophore uptake transmembrane transporter activity"/>
    <property type="evidence" value="ECO:0007669"/>
    <property type="project" value="TreeGrafter"/>
</dbReference>
<dbReference type="InterPro" id="IPR012910">
    <property type="entry name" value="Plug_dom"/>
</dbReference>
<sequence length="767" mass="86182">MPFRNALHLHLIFLFAIIPPQQVFGQLGTISGTVFQENGEVVPFANVYLSNTNWGAASDENGQFKINNIPPGEYQIHAQFIGFSRQSKSIALSENQNLTVNFELQYSNLDLEEVVITGTMKEMSKKNSPVPVEVYTAKYFANNKNPSVFESLQNVNGVRPQLNCSVCNTGDIHINGLEGPYTMVLIDGMPIVSGLSTVYGLTGIPASLIEQVEIVKGPASTLYGSEAVGGLINVITKKPSTAPLFSADVFTTSWLETNADIGAKFHLGKKASSLLGVNYFKYSDPLDLNNDGFTDITLQDRISLFNKISFDRKDNRIFNIGMRYVYEDRWGGEMNWRPAFRGGDSIYGESIYTNRWEVFGNYQLPIVDENFNLQFSANGHHQNSVYGTDRYIADQRIAFSQLTWNKKWTPSNDVLLGVAYRYTYYDDNTVATYAADSSRNSPSYIHLPGLFIQDQVTINEFNTLLLGLRYDHNNIHGNIFSPRINYKWNSKKEKTIIRLSAGNGFRVANIFTEDHAALTGAREVVFTEKLQPEQSVNVNLNVVQKFYTKNQTYVNLDGSIFYTFFSNRIVPDYEINPNQIIYANLDGQAISKGVSLNADIVWHSGVKIMGGATLMDVTIEENDGKQRQLLTENFTGVWSIEYTILPYNLTINYTGNVYSPMRLPLLGDLDNRSEYSPWFSIQNIQLTKPINDQWSVYGGVKNLLNFTPARNSIARSFDPFDKNVQFDANGNAVPTPENPNALTFDPSYVYAANQGIRGFIGIKYTLK</sequence>
<dbReference type="RefSeq" id="WP_160633785.1">
    <property type="nucleotide sequence ID" value="NZ_WWNE01000011.1"/>
</dbReference>
<accession>A0A6N9NJG8</accession>
<proteinExistence type="inferred from homology"/>
<evidence type="ECO:0000256" key="1">
    <source>
        <dbReference type="ARBA" id="ARBA00004571"/>
    </source>
</evidence>
<evidence type="ECO:0000259" key="10">
    <source>
        <dbReference type="Pfam" id="PF00593"/>
    </source>
</evidence>
<dbReference type="AlphaFoldDB" id="A0A6N9NJG8"/>
<dbReference type="Gene3D" id="2.170.130.10">
    <property type="entry name" value="TonB-dependent receptor, plug domain"/>
    <property type="match status" value="1"/>
</dbReference>
<evidence type="ECO:0000256" key="7">
    <source>
        <dbReference type="ARBA" id="ARBA00023237"/>
    </source>
</evidence>
<evidence type="ECO:0000256" key="4">
    <source>
        <dbReference type="ARBA" id="ARBA00022692"/>
    </source>
</evidence>
<keyword evidence="6 8" id="KW-0472">Membrane</keyword>
<keyword evidence="12" id="KW-0675">Receptor</keyword>
<evidence type="ECO:0000259" key="11">
    <source>
        <dbReference type="Pfam" id="PF07715"/>
    </source>
</evidence>
<dbReference type="InterPro" id="IPR000531">
    <property type="entry name" value="Beta-barrel_TonB"/>
</dbReference>
<dbReference type="Gene3D" id="2.40.170.20">
    <property type="entry name" value="TonB-dependent receptor, beta-barrel domain"/>
    <property type="match status" value="1"/>
</dbReference>
<keyword evidence="5 9" id="KW-0798">TonB box</keyword>
<dbReference type="Pfam" id="PF13715">
    <property type="entry name" value="CarbopepD_reg_2"/>
    <property type="match status" value="1"/>
</dbReference>
<evidence type="ECO:0000256" key="9">
    <source>
        <dbReference type="RuleBase" id="RU003357"/>
    </source>
</evidence>
<evidence type="ECO:0000313" key="13">
    <source>
        <dbReference type="Proteomes" id="UP000470771"/>
    </source>
</evidence>
<dbReference type="Pfam" id="PF07715">
    <property type="entry name" value="Plug"/>
    <property type="match status" value="1"/>
</dbReference>
<dbReference type="InterPro" id="IPR008969">
    <property type="entry name" value="CarboxyPept-like_regulatory"/>
</dbReference>
<dbReference type="InterPro" id="IPR036942">
    <property type="entry name" value="Beta-barrel_TonB_sf"/>
</dbReference>
<dbReference type="InterPro" id="IPR037066">
    <property type="entry name" value="Plug_dom_sf"/>
</dbReference>
<dbReference type="GO" id="GO:0044718">
    <property type="term" value="P:siderophore transmembrane transport"/>
    <property type="evidence" value="ECO:0007669"/>
    <property type="project" value="TreeGrafter"/>
</dbReference>
<name>A0A6N9NJG8_9FLAO</name>
<dbReference type="GO" id="GO:0009279">
    <property type="term" value="C:cell outer membrane"/>
    <property type="evidence" value="ECO:0007669"/>
    <property type="project" value="UniProtKB-SubCell"/>
</dbReference>
<evidence type="ECO:0000256" key="5">
    <source>
        <dbReference type="ARBA" id="ARBA00023077"/>
    </source>
</evidence>
<organism evidence="12 13">
    <name type="scientific">Acidiluteibacter ferrifornacis</name>
    <dbReference type="NCBI Taxonomy" id="2692424"/>
    <lineage>
        <taxon>Bacteria</taxon>
        <taxon>Pseudomonadati</taxon>
        <taxon>Bacteroidota</taxon>
        <taxon>Flavobacteriia</taxon>
        <taxon>Flavobacteriales</taxon>
        <taxon>Cryomorphaceae</taxon>
        <taxon>Acidiluteibacter</taxon>
    </lineage>
</organism>
<dbReference type="PROSITE" id="PS52016">
    <property type="entry name" value="TONB_DEPENDENT_REC_3"/>
    <property type="match status" value="1"/>
</dbReference>
<dbReference type="Gene3D" id="2.60.40.1120">
    <property type="entry name" value="Carboxypeptidase-like, regulatory domain"/>
    <property type="match status" value="1"/>
</dbReference>
<keyword evidence="13" id="KW-1185">Reference proteome</keyword>
<dbReference type="Pfam" id="PF00593">
    <property type="entry name" value="TonB_dep_Rec_b-barrel"/>
    <property type="match status" value="1"/>
</dbReference>
<dbReference type="InterPro" id="IPR039426">
    <property type="entry name" value="TonB-dep_rcpt-like"/>
</dbReference>
<dbReference type="Proteomes" id="UP000470771">
    <property type="component" value="Unassembled WGS sequence"/>
</dbReference>
<keyword evidence="4 8" id="KW-0812">Transmembrane</keyword>
<protein>
    <submittedName>
        <fullName evidence="12">TonB-dependent receptor</fullName>
    </submittedName>
</protein>
<evidence type="ECO:0000256" key="6">
    <source>
        <dbReference type="ARBA" id="ARBA00023136"/>
    </source>
</evidence>
<comment type="caution">
    <text evidence="12">The sequence shown here is derived from an EMBL/GenBank/DDBJ whole genome shotgun (WGS) entry which is preliminary data.</text>
</comment>
<keyword evidence="7 8" id="KW-0998">Cell outer membrane</keyword>
<feature type="domain" description="TonB-dependent receptor-like beta-barrel" evidence="10">
    <location>
        <begin position="275"/>
        <end position="703"/>
    </location>
</feature>
<dbReference type="PANTHER" id="PTHR30069:SF57">
    <property type="entry name" value="TONB-DEPENDENT RECEPTOR"/>
    <property type="match status" value="1"/>
</dbReference>
<keyword evidence="2 8" id="KW-0813">Transport</keyword>